<dbReference type="Gene3D" id="3.40.50.150">
    <property type="entry name" value="Vaccinia Virus protein VP39"/>
    <property type="match status" value="1"/>
</dbReference>
<name>I1YK31_METFJ</name>
<dbReference type="InterPro" id="IPR013216">
    <property type="entry name" value="Methyltransf_11"/>
</dbReference>
<feature type="domain" description="Methyltransferase type 11" evidence="1">
    <location>
        <begin position="72"/>
        <end position="114"/>
    </location>
</feature>
<evidence type="ECO:0000313" key="3">
    <source>
        <dbReference type="Proteomes" id="UP000009145"/>
    </source>
</evidence>
<evidence type="ECO:0000313" key="2">
    <source>
        <dbReference type="EMBL" id="AFJ03274.1"/>
    </source>
</evidence>
<dbReference type="AlphaFoldDB" id="I1YK31"/>
<evidence type="ECO:0000259" key="1">
    <source>
        <dbReference type="Pfam" id="PF08241"/>
    </source>
</evidence>
<reference evidence="2 3" key="1">
    <citation type="journal article" date="2012" name="J. Bacteriol.">
        <title>Complete genome sequences of Methylophaga sp. strain JAM1 and Methylophaga sp. strain JAM7.</title>
        <authorList>
            <person name="Villeneuve C."/>
            <person name="Martineau C."/>
            <person name="Mauffrey F."/>
            <person name="Villemur R."/>
        </authorList>
    </citation>
    <scope>NUCLEOTIDE SEQUENCE [LARGE SCALE GENOMIC DNA]</scope>
    <source>
        <strain evidence="2 3">JAM7</strain>
    </source>
</reference>
<dbReference type="EMBL" id="CP003380">
    <property type="protein sequence ID" value="AFJ03274.1"/>
    <property type="molecule type" value="Genomic_DNA"/>
</dbReference>
<dbReference type="eggNOG" id="COG2226">
    <property type="taxonomic scope" value="Bacteria"/>
</dbReference>
<dbReference type="Pfam" id="PF08241">
    <property type="entry name" value="Methyltransf_11"/>
    <property type="match status" value="1"/>
</dbReference>
<dbReference type="OrthoDB" id="6191410at2"/>
<dbReference type="Proteomes" id="UP000009145">
    <property type="component" value="Chromosome"/>
</dbReference>
<keyword evidence="2" id="KW-0808">Transferase</keyword>
<accession>I1YK31</accession>
<organism evidence="2 3">
    <name type="scientific">Methylophaga frappieri (strain ATCC BAA-2434 / DSM 25690 / JAM7)</name>
    <dbReference type="NCBI Taxonomy" id="754477"/>
    <lineage>
        <taxon>Bacteria</taxon>
        <taxon>Pseudomonadati</taxon>
        <taxon>Pseudomonadota</taxon>
        <taxon>Gammaproteobacteria</taxon>
        <taxon>Thiotrichales</taxon>
        <taxon>Piscirickettsiaceae</taxon>
        <taxon>Methylophaga</taxon>
    </lineage>
</organism>
<dbReference type="STRING" id="754477.Q7C_2138"/>
<dbReference type="InterPro" id="IPR029063">
    <property type="entry name" value="SAM-dependent_MTases_sf"/>
</dbReference>
<dbReference type="PATRIC" id="fig|754477.3.peg.2103"/>
<proteinExistence type="predicted"/>
<keyword evidence="3" id="KW-1185">Reference proteome</keyword>
<protein>
    <submittedName>
        <fullName evidence="2">SAM-dependent methyltransferase</fullName>
    </submittedName>
</protein>
<dbReference type="GO" id="GO:0008757">
    <property type="term" value="F:S-adenosylmethionine-dependent methyltransferase activity"/>
    <property type="evidence" value="ECO:0007669"/>
    <property type="project" value="InterPro"/>
</dbReference>
<dbReference type="RefSeq" id="WP_014704693.1">
    <property type="nucleotide sequence ID" value="NC_017856.1"/>
</dbReference>
<sequence>MVTRNKTAEARMTDWWRSVNGRAVIRAEQNWLQRHAAGFTGHWQIQLGGGERLLPKINRPCHQQQLLSAPLPLSLPSDSVDQLILAHVLEYVDRPHLLLREADRVLAEQGSLIIFAFNPLSWWGLRKLIQYRAAPWHGHFFSRWRLIDWLTLLDFEIVEKHAMLYQLPWQLPKQSRLESWGSRYWPYFGAITVIVARKNYYRLTPLKTRRQKTPMFVSPALAGKVVSRKGTYETG</sequence>
<dbReference type="GO" id="GO:0032259">
    <property type="term" value="P:methylation"/>
    <property type="evidence" value="ECO:0007669"/>
    <property type="project" value="UniProtKB-KW"/>
</dbReference>
<dbReference type="SUPFAM" id="SSF53335">
    <property type="entry name" value="S-adenosyl-L-methionine-dependent methyltransferases"/>
    <property type="match status" value="1"/>
</dbReference>
<dbReference type="KEGG" id="mec:Q7C_2138"/>
<keyword evidence="2" id="KW-0489">Methyltransferase</keyword>
<dbReference type="HOGENOM" id="CLU_075049_0_1_6"/>
<gene>
    <name evidence="2" type="ordered locus">Q7C_2138</name>
</gene>